<keyword evidence="3" id="KW-1185">Reference proteome</keyword>
<gene>
    <name evidence="2" type="ORF">LPJ64_000871</name>
</gene>
<dbReference type="Proteomes" id="UP001145021">
    <property type="component" value="Unassembled WGS sequence"/>
</dbReference>
<dbReference type="AlphaFoldDB" id="A0A9W7XMA7"/>
<comment type="caution">
    <text evidence="2">The sequence shown here is derived from an EMBL/GenBank/DDBJ whole genome shotgun (WGS) entry which is preliminary data.</text>
</comment>
<feature type="region of interest" description="Disordered" evidence="1">
    <location>
        <begin position="1"/>
        <end position="27"/>
    </location>
</feature>
<evidence type="ECO:0000313" key="2">
    <source>
        <dbReference type="EMBL" id="KAJ1647771.1"/>
    </source>
</evidence>
<name>A0A9W7XMA7_9FUNG</name>
<reference evidence="2" key="1">
    <citation type="submission" date="2022-07" db="EMBL/GenBank/DDBJ databases">
        <title>Phylogenomic reconstructions and comparative analyses of Kickxellomycotina fungi.</title>
        <authorList>
            <person name="Reynolds N.K."/>
            <person name="Stajich J.E."/>
            <person name="Barry K."/>
            <person name="Grigoriev I.V."/>
            <person name="Crous P."/>
            <person name="Smith M.E."/>
        </authorList>
    </citation>
    <scope>NUCLEOTIDE SEQUENCE</scope>
    <source>
        <strain evidence="2">NBRC 105413</strain>
    </source>
</reference>
<evidence type="ECO:0000256" key="1">
    <source>
        <dbReference type="SAM" id="MobiDB-lite"/>
    </source>
</evidence>
<evidence type="ECO:0000313" key="3">
    <source>
        <dbReference type="Proteomes" id="UP001145021"/>
    </source>
</evidence>
<accession>A0A9W7XMA7</accession>
<sequence length="173" mass="19023">MISTIKSVSSLSSELSEDRQTVASTSNTLTMPEDDICARLDRVNAWRLDRQCAALPSPPLRTHNSSNITAMGGAGGGMLELSDILHKASKLQAQRLSNQDFARKKPQLGPVRNAETDRETFLAGIARGLGQLGDEIQEQRSAHVHPRDHMRRVVLASVQRLHHMGTPALKRDI</sequence>
<organism evidence="2 3">
    <name type="scientific">Coemansia asiatica</name>
    <dbReference type="NCBI Taxonomy" id="1052880"/>
    <lineage>
        <taxon>Eukaryota</taxon>
        <taxon>Fungi</taxon>
        <taxon>Fungi incertae sedis</taxon>
        <taxon>Zoopagomycota</taxon>
        <taxon>Kickxellomycotina</taxon>
        <taxon>Kickxellomycetes</taxon>
        <taxon>Kickxellales</taxon>
        <taxon>Kickxellaceae</taxon>
        <taxon>Coemansia</taxon>
    </lineage>
</organism>
<protein>
    <submittedName>
        <fullName evidence="2">Uncharacterized protein</fullName>
    </submittedName>
</protein>
<proteinExistence type="predicted"/>
<dbReference type="EMBL" id="JANBOH010000020">
    <property type="protein sequence ID" value="KAJ1647771.1"/>
    <property type="molecule type" value="Genomic_DNA"/>
</dbReference>